<dbReference type="EMBL" id="BK016254">
    <property type="protein sequence ID" value="DAG05263.1"/>
    <property type="molecule type" value="Genomic_DNA"/>
</dbReference>
<proteinExistence type="predicted"/>
<dbReference type="PANTHER" id="PTHR43196:SF2">
    <property type="entry name" value="PHOSPHOADENOSINE PHOSPHOSULFATE REDUCTASE"/>
    <property type="match status" value="1"/>
</dbReference>
<organism evidence="2">
    <name type="scientific">Siphoviridae sp. ctbxa26</name>
    <dbReference type="NCBI Taxonomy" id="2825568"/>
    <lineage>
        <taxon>Viruses</taxon>
        <taxon>Duplodnaviria</taxon>
        <taxon>Heunggongvirae</taxon>
        <taxon>Uroviricota</taxon>
        <taxon>Caudoviricetes</taxon>
    </lineage>
</organism>
<reference evidence="2" key="1">
    <citation type="journal article" date="2021" name="Proc. Natl. Acad. Sci. U.S.A.">
        <title>A Catalog of Tens of Thousands of Viruses from Human Metagenomes Reveals Hidden Associations with Chronic Diseases.</title>
        <authorList>
            <person name="Tisza M.J."/>
            <person name="Buck C.B."/>
        </authorList>
    </citation>
    <scope>NUCLEOTIDE SEQUENCE</scope>
    <source>
        <strain evidence="2">Ctbxa26</strain>
    </source>
</reference>
<dbReference type="Gene3D" id="3.40.50.620">
    <property type="entry name" value="HUPs"/>
    <property type="match status" value="1"/>
</dbReference>
<protein>
    <submittedName>
        <fullName evidence="2">Phosphoadenosine-phosphosulfate reductase</fullName>
    </submittedName>
</protein>
<dbReference type="GO" id="GO:0003824">
    <property type="term" value="F:catalytic activity"/>
    <property type="evidence" value="ECO:0007669"/>
    <property type="project" value="InterPro"/>
</dbReference>
<dbReference type="Pfam" id="PF01507">
    <property type="entry name" value="PAPS_reduct"/>
    <property type="match status" value="1"/>
</dbReference>
<dbReference type="InterPro" id="IPR050128">
    <property type="entry name" value="Sulfate_adenylyltrnsfr_sub2"/>
</dbReference>
<name>A0A8S5VF58_9CAUD</name>
<dbReference type="PANTHER" id="PTHR43196">
    <property type="entry name" value="SULFATE ADENYLYLTRANSFERASE SUBUNIT 2"/>
    <property type="match status" value="1"/>
</dbReference>
<sequence>MNNEKVQKAIDRLKAFEPADEPYYLCFSGGKDSDCIRILADLSGVKHDIVHNLTTVDAPETVRYIKSIPKVQINIPKYSMWQLIEKKKMPPTRLIRYCCAELKEKGGKGRVKVTGVRWAESVSRQQNGGVVKIIGKPKATIALAEELQADYEQNSKGGIILNTDNDESRRMVEQCYRTTSTLVNPIIDWTDEDVWEFLNHYGCKSNPLYQCGNKRIGCIGCPMQNGKGMKADFIRYPKYRDNYLRAFRRMLKAREAVGLDTVGWNTPEAVMMWWVGDNPLQMSFEMPEYLKGWQGR</sequence>
<dbReference type="InterPro" id="IPR002500">
    <property type="entry name" value="PAPS_reduct_dom"/>
</dbReference>
<evidence type="ECO:0000259" key="1">
    <source>
        <dbReference type="Pfam" id="PF01507"/>
    </source>
</evidence>
<feature type="domain" description="Phosphoadenosine phosphosulphate reductase" evidence="1">
    <location>
        <begin position="25"/>
        <end position="222"/>
    </location>
</feature>
<dbReference type="SUPFAM" id="SSF52402">
    <property type="entry name" value="Adenine nucleotide alpha hydrolases-like"/>
    <property type="match status" value="1"/>
</dbReference>
<evidence type="ECO:0000313" key="2">
    <source>
        <dbReference type="EMBL" id="DAG05263.1"/>
    </source>
</evidence>
<dbReference type="InterPro" id="IPR014729">
    <property type="entry name" value="Rossmann-like_a/b/a_fold"/>
</dbReference>
<accession>A0A8S5VF58</accession>